<dbReference type="PANTHER" id="PTHR43782:SF3">
    <property type="entry name" value="ARGINASE"/>
    <property type="match status" value="1"/>
</dbReference>
<name>A0A9X4BHC7_9GAMM</name>
<keyword evidence="5" id="KW-0732">Signal</keyword>
<dbReference type="CDD" id="cd09999">
    <property type="entry name" value="Arginase-like_1"/>
    <property type="match status" value="1"/>
</dbReference>
<dbReference type="RefSeq" id="WP_263541623.1">
    <property type="nucleotide sequence ID" value="NZ_JAOVZO020000018.1"/>
</dbReference>
<evidence type="ECO:0000256" key="5">
    <source>
        <dbReference type="SAM" id="SignalP"/>
    </source>
</evidence>
<evidence type="ECO:0000256" key="2">
    <source>
        <dbReference type="ARBA" id="ARBA00022801"/>
    </source>
</evidence>
<evidence type="ECO:0000313" key="6">
    <source>
        <dbReference type="EMBL" id="MDC8013980.1"/>
    </source>
</evidence>
<feature type="chain" id="PRO_5040929294" evidence="5">
    <location>
        <begin position="24"/>
        <end position="336"/>
    </location>
</feature>
<dbReference type="PANTHER" id="PTHR43782">
    <property type="entry name" value="ARGINASE"/>
    <property type="match status" value="1"/>
</dbReference>
<dbReference type="EMBL" id="JAOVZO020000018">
    <property type="protein sequence ID" value="MDC8013980.1"/>
    <property type="molecule type" value="Genomic_DNA"/>
</dbReference>
<sequence length="336" mass="34687">MTIETCLRRGLFALACSTGVATASPAIVVVDAPSNLGLRPPAPGVEPGARKLAAALRGTGFVDRLGARDAGRVDAPPYSPDADAATGFRNGTALAAYSRTLADRLGTLLADDAFVVVLGGDCSVLLGAGVALKRRGRYGLAFVDAHDDYTYPRDAARYRGRYTAAGLDLGLATGHGPAALTAIDGASPYFAESDVVHLGLVREAGDAAYGDVARFERSPIHILDRAAIERRGAAAVGASARERLAGAGTDGYWIHVDADVLDASVMPAVDSPNGEGISFAQLRALLAALLESPRAVGLELTIYDPDLDPTGAHGRNLAHAIVGAFADSGRFSTQPR</sequence>
<dbReference type="PROSITE" id="PS51409">
    <property type="entry name" value="ARGINASE_2"/>
    <property type="match status" value="1"/>
</dbReference>
<accession>A0A9X4BHC7</accession>
<keyword evidence="1" id="KW-0479">Metal-binding</keyword>
<reference evidence="6" key="1">
    <citation type="submission" date="2023-02" db="EMBL/GenBank/DDBJ databases">
        <title>Tahibacter soli sp. nov. isolated from soil.</title>
        <authorList>
            <person name="Baek J.H."/>
            <person name="Lee J.K."/>
            <person name="Choi D.G."/>
            <person name="Jeon C.O."/>
        </authorList>
    </citation>
    <scope>NUCLEOTIDE SEQUENCE</scope>
    <source>
        <strain evidence="6">BL</strain>
    </source>
</reference>
<comment type="caution">
    <text evidence="6">The sequence shown here is derived from an EMBL/GenBank/DDBJ whole genome shotgun (WGS) entry which is preliminary data.</text>
</comment>
<dbReference type="GO" id="GO:0005737">
    <property type="term" value="C:cytoplasm"/>
    <property type="evidence" value="ECO:0007669"/>
    <property type="project" value="TreeGrafter"/>
</dbReference>
<dbReference type="SUPFAM" id="SSF52768">
    <property type="entry name" value="Arginase/deacetylase"/>
    <property type="match status" value="1"/>
</dbReference>
<keyword evidence="7" id="KW-1185">Reference proteome</keyword>
<dbReference type="AlphaFoldDB" id="A0A9X4BHC7"/>
<evidence type="ECO:0000313" key="7">
    <source>
        <dbReference type="Proteomes" id="UP001139971"/>
    </source>
</evidence>
<gene>
    <name evidence="6" type="ORF">OD750_015660</name>
</gene>
<dbReference type="Pfam" id="PF00491">
    <property type="entry name" value="Arginase"/>
    <property type="match status" value="1"/>
</dbReference>
<dbReference type="Proteomes" id="UP001139971">
    <property type="component" value="Unassembled WGS sequence"/>
</dbReference>
<dbReference type="InterPro" id="IPR006035">
    <property type="entry name" value="Ureohydrolase"/>
</dbReference>
<keyword evidence="2" id="KW-0378">Hydrolase</keyword>
<dbReference type="InterPro" id="IPR023696">
    <property type="entry name" value="Ureohydrolase_dom_sf"/>
</dbReference>
<evidence type="ECO:0000256" key="3">
    <source>
        <dbReference type="ARBA" id="ARBA00023211"/>
    </source>
</evidence>
<proteinExistence type="inferred from homology"/>
<evidence type="ECO:0000256" key="1">
    <source>
        <dbReference type="ARBA" id="ARBA00022723"/>
    </source>
</evidence>
<feature type="signal peptide" evidence="5">
    <location>
        <begin position="1"/>
        <end position="23"/>
    </location>
</feature>
<dbReference type="GO" id="GO:0004053">
    <property type="term" value="F:arginase activity"/>
    <property type="evidence" value="ECO:0007669"/>
    <property type="project" value="TreeGrafter"/>
</dbReference>
<evidence type="ECO:0000256" key="4">
    <source>
        <dbReference type="PROSITE-ProRule" id="PRU00742"/>
    </source>
</evidence>
<dbReference type="Gene3D" id="3.40.800.10">
    <property type="entry name" value="Ureohydrolase domain"/>
    <property type="match status" value="1"/>
</dbReference>
<organism evidence="6 7">
    <name type="scientific">Tahibacter soli</name>
    <dbReference type="NCBI Taxonomy" id="2983605"/>
    <lineage>
        <taxon>Bacteria</taxon>
        <taxon>Pseudomonadati</taxon>
        <taxon>Pseudomonadota</taxon>
        <taxon>Gammaproteobacteria</taxon>
        <taxon>Lysobacterales</taxon>
        <taxon>Rhodanobacteraceae</taxon>
        <taxon>Tahibacter</taxon>
    </lineage>
</organism>
<comment type="similarity">
    <text evidence="4">Belongs to the arginase family.</text>
</comment>
<keyword evidence="3" id="KW-0464">Manganese</keyword>
<dbReference type="GO" id="GO:0030145">
    <property type="term" value="F:manganese ion binding"/>
    <property type="evidence" value="ECO:0007669"/>
    <property type="project" value="TreeGrafter"/>
</dbReference>
<protein>
    <submittedName>
        <fullName evidence="6">Arginase family protein</fullName>
    </submittedName>
</protein>